<accession>A0A8J6NDF8</accession>
<dbReference type="AlphaFoldDB" id="A0A8J6NDF8"/>
<feature type="domain" description="Cytochrome c-552/4" evidence="2">
    <location>
        <begin position="44"/>
        <end position="149"/>
    </location>
</feature>
<name>A0A8J6NDF8_9BACT</name>
<keyword evidence="1" id="KW-0732">Signal</keyword>
<organism evidence="3 4">
    <name type="scientific">Candidatus Desulfobia pelagia</name>
    <dbReference type="NCBI Taxonomy" id="2841692"/>
    <lineage>
        <taxon>Bacteria</taxon>
        <taxon>Pseudomonadati</taxon>
        <taxon>Thermodesulfobacteriota</taxon>
        <taxon>Desulfobulbia</taxon>
        <taxon>Desulfobulbales</taxon>
        <taxon>Desulfobulbaceae</taxon>
        <taxon>Candidatus Desulfobia</taxon>
    </lineage>
</organism>
<evidence type="ECO:0000313" key="3">
    <source>
        <dbReference type="EMBL" id="MBC8317395.1"/>
    </source>
</evidence>
<proteinExistence type="predicted"/>
<dbReference type="Gene3D" id="1.10.1130.10">
    <property type="entry name" value="Flavocytochrome C3, Chain A"/>
    <property type="match status" value="1"/>
</dbReference>
<dbReference type="InterPro" id="IPR023155">
    <property type="entry name" value="Cyt_c-552/4"/>
</dbReference>
<feature type="signal peptide" evidence="1">
    <location>
        <begin position="1"/>
        <end position="26"/>
    </location>
</feature>
<dbReference type="Proteomes" id="UP000614424">
    <property type="component" value="Unassembled WGS sequence"/>
</dbReference>
<dbReference type="SUPFAM" id="SSF48695">
    <property type="entry name" value="Multiheme cytochromes"/>
    <property type="match status" value="1"/>
</dbReference>
<protein>
    <submittedName>
        <fullName evidence="3">Ammonia-forming cytochrome c nitrite reductase subunit c552</fullName>
    </submittedName>
</protein>
<feature type="chain" id="PRO_5035273303" evidence="1">
    <location>
        <begin position="27"/>
        <end position="302"/>
    </location>
</feature>
<comment type="caution">
    <text evidence="3">The sequence shown here is derived from an EMBL/GenBank/DDBJ whole genome shotgun (WGS) entry which is preliminary data.</text>
</comment>
<dbReference type="Pfam" id="PF13435">
    <property type="entry name" value="Cytochrome_C554"/>
    <property type="match status" value="1"/>
</dbReference>
<evidence type="ECO:0000313" key="4">
    <source>
        <dbReference type="Proteomes" id="UP000614424"/>
    </source>
</evidence>
<dbReference type="InterPro" id="IPR036280">
    <property type="entry name" value="Multihaem_cyt_sf"/>
</dbReference>
<dbReference type="NCBIfam" id="NF040886">
    <property type="entry name" value="cyt_C_like_Sec"/>
    <property type="match status" value="1"/>
</dbReference>
<evidence type="ECO:0000256" key="1">
    <source>
        <dbReference type="SAM" id="SignalP"/>
    </source>
</evidence>
<reference evidence="3 4" key="1">
    <citation type="submission" date="2020-08" db="EMBL/GenBank/DDBJ databases">
        <title>Bridging the membrane lipid divide: bacteria of the FCB group superphylum have the potential to synthesize archaeal ether lipids.</title>
        <authorList>
            <person name="Villanueva L."/>
            <person name="Von Meijenfeldt F.A.B."/>
            <person name="Westbye A.B."/>
            <person name="Yadav S."/>
            <person name="Hopmans E.C."/>
            <person name="Dutilh B.E."/>
            <person name="Sinninghe Damste J.S."/>
        </authorList>
    </citation>
    <scope>NUCLEOTIDE SEQUENCE [LARGE SCALE GENOMIC DNA]</scope>
    <source>
        <strain evidence="3">NIOZ-UU47</strain>
    </source>
</reference>
<sequence length="302" mass="33157">MKRKSWLIALCFASLTVMFAPQSCFAEKLANTIDELVKMYDDTKCWECHTDQHDEWKTSFHSNPINSSLGGIRNFIMIGLAKEWNTPLTKAQILKCLDCHAPVVNFASEKLAVQIAEMIVTANDKKGTPEAEAVTKELAKLNVGCTACHNIKATATAQGLRGKAVHGKIYSASGYGNDEHDTVEAVELKRSIFCMQCHGIYSAPDGEKIQCNTLSGSYQDAYNNLGGTETCQDCHMKDNKHNFPGGHDKEIVAEGLGLNVQITQYRHLPGQVETAKNQKAWVPSAVVTAFVENKAGHRIPDG</sequence>
<evidence type="ECO:0000259" key="2">
    <source>
        <dbReference type="Pfam" id="PF13435"/>
    </source>
</evidence>
<gene>
    <name evidence="3" type="ORF">H8E41_05775</name>
</gene>
<dbReference type="EMBL" id="JACNJZ010000085">
    <property type="protein sequence ID" value="MBC8317395.1"/>
    <property type="molecule type" value="Genomic_DNA"/>
</dbReference>